<evidence type="ECO:0000313" key="11">
    <source>
        <dbReference type="Proteomes" id="UP000077115"/>
    </source>
</evidence>
<dbReference type="SMART" id="SM00270">
    <property type="entry name" value="ChtBD1"/>
    <property type="match status" value="3"/>
</dbReference>
<feature type="disulfide bond" evidence="7">
    <location>
        <begin position="48"/>
        <end position="62"/>
    </location>
</feature>
<feature type="domain" description="NodB homology" evidence="9">
    <location>
        <begin position="264"/>
        <end position="455"/>
    </location>
</feature>
<dbReference type="Proteomes" id="UP000077115">
    <property type="component" value="Unassembled WGS sequence"/>
</dbReference>
<evidence type="ECO:0000259" key="8">
    <source>
        <dbReference type="PROSITE" id="PS50941"/>
    </source>
</evidence>
<dbReference type="PROSITE" id="PS00026">
    <property type="entry name" value="CHIT_BIND_I_1"/>
    <property type="match status" value="3"/>
</dbReference>
<keyword evidence="6" id="KW-0119">Carbohydrate metabolism</keyword>
<keyword evidence="5" id="KW-0378">Hydrolase</keyword>
<evidence type="ECO:0000256" key="4">
    <source>
        <dbReference type="ARBA" id="ARBA00022729"/>
    </source>
</evidence>
<dbReference type="Pfam" id="PF01522">
    <property type="entry name" value="Polysacc_deac_1"/>
    <property type="match status" value="1"/>
</dbReference>
<keyword evidence="2 7" id="KW-0147">Chitin-binding</keyword>
<feature type="disulfide bond" evidence="7">
    <location>
        <begin position="43"/>
        <end position="55"/>
    </location>
</feature>
<dbReference type="InterPro" id="IPR001002">
    <property type="entry name" value="Chitin-bd_1"/>
</dbReference>
<feature type="domain" description="Chitin-binding type-1" evidence="8">
    <location>
        <begin position="32"/>
        <end position="75"/>
    </location>
</feature>
<dbReference type="Gene3D" id="3.20.20.370">
    <property type="entry name" value="Glycoside hydrolase/deacetylase"/>
    <property type="match status" value="1"/>
</dbReference>
<feature type="disulfide bond" evidence="7">
    <location>
        <begin position="125"/>
        <end position="139"/>
    </location>
</feature>
<sequence length="470" mass="48819">MVALGYALIAASTGVRLGTPSKPGVALALSPDGSCGGSSGYRCDTGECCSQYGYCGTTAAYCSVGCQKSFGICTGATSTSIVVTSAVPSSAPPSSAAPSPTGSHPVSPDGTCGAKFGYQCDIGECCSQYGYCGVTSDYCSVGCQNGFGICTGTGTTTMSIVTSAASSSAAPSPTGSHPVSPDGTCGAKFGYQCDIGECCSQYGYCGVTSDYCSVGCQNGFGTCTGATTITGTSASATSTSTSPAYVPPNPNLSAPIITTCKSPKQFALTFDDGPTTNVPAILDMLKTNNVKATFFVNGKNFADLALEPYISILRRAYTEGHQIASHTLTHPDLTSLNAAQMWTEMSQNDILIRNIIGKSPVYMRPPYGSINALVLSAMATWGYQVVTWNLDSGDWAHNNDSNMIAENDASYANDMAGHPIPATPFISLQHDFVINEINWALHVITKFKNLGYSFVTVGECLGVPASQWYR</sequence>
<keyword evidence="4" id="KW-0732">Signal</keyword>
<keyword evidence="7" id="KW-1015">Disulfide bond</keyword>
<dbReference type="CDD" id="cd11618">
    <property type="entry name" value="ChtBD1_1"/>
    <property type="match status" value="3"/>
</dbReference>
<feature type="disulfide bond" evidence="7">
    <location>
        <begin position="120"/>
        <end position="132"/>
    </location>
</feature>
<dbReference type="PANTHER" id="PTHR46471:SF2">
    <property type="entry name" value="CHITIN DEACETYLASE-RELATED"/>
    <property type="match status" value="1"/>
</dbReference>
<evidence type="ECO:0000256" key="7">
    <source>
        <dbReference type="PROSITE-ProRule" id="PRU00261"/>
    </source>
</evidence>
<comment type="cofactor">
    <cofactor evidence="1">
        <name>Co(2+)</name>
        <dbReference type="ChEBI" id="CHEBI:48828"/>
    </cofactor>
</comment>
<dbReference type="CDD" id="cd10951">
    <property type="entry name" value="CE4_ClCDA_like"/>
    <property type="match status" value="1"/>
</dbReference>
<feature type="domain" description="Chitin-binding type-1" evidence="8">
    <location>
        <begin position="182"/>
        <end position="225"/>
    </location>
</feature>
<dbReference type="OrthoDB" id="2158458at2759"/>
<dbReference type="EMBL" id="DS022303">
    <property type="protein sequence ID" value="OAJ39939.1"/>
    <property type="molecule type" value="Genomic_DNA"/>
</dbReference>
<dbReference type="eggNOG" id="ENOG502S1PD">
    <property type="taxonomic scope" value="Eukaryota"/>
</dbReference>
<dbReference type="AlphaFoldDB" id="A0A177WIJ0"/>
<dbReference type="InterPro" id="IPR036861">
    <property type="entry name" value="Endochitinase-like_sf"/>
</dbReference>
<reference evidence="10 11" key="2">
    <citation type="submission" date="2016-05" db="EMBL/GenBank/DDBJ databases">
        <title>Lineage-specific infection strategies underlie the spectrum of fungal disease in amphibians.</title>
        <authorList>
            <person name="Cuomo C.A."/>
            <person name="Farrer R.A."/>
            <person name="James T."/>
            <person name="Longcore J."/>
            <person name="Birren B."/>
        </authorList>
    </citation>
    <scope>NUCLEOTIDE SEQUENCE [LARGE SCALE GENOMIC DNA]</scope>
    <source>
        <strain evidence="10 11">JEL423</strain>
    </source>
</reference>
<dbReference type="GO" id="GO:0008061">
    <property type="term" value="F:chitin binding"/>
    <property type="evidence" value="ECO:0007669"/>
    <property type="project" value="UniProtKB-UniRule"/>
</dbReference>
<dbReference type="InterPro" id="IPR011330">
    <property type="entry name" value="Glyco_hydro/deAcase_b/a-brl"/>
</dbReference>
<evidence type="ECO:0000256" key="5">
    <source>
        <dbReference type="ARBA" id="ARBA00022801"/>
    </source>
</evidence>
<name>A0A177WIJ0_BATDL</name>
<dbReference type="Pfam" id="PF00187">
    <property type="entry name" value="Chitin_bind_1"/>
    <property type="match status" value="3"/>
</dbReference>
<evidence type="ECO:0000256" key="2">
    <source>
        <dbReference type="ARBA" id="ARBA00022669"/>
    </source>
</evidence>
<evidence type="ECO:0000313" key="10">
    <source>
        <dbReference type="EMBL" id="OAJ39939.1"/>
    </source>
</evidence>
<dbReference type="InterPro" id="IPR002509">
    <property type="entry name" value="NODB_dom"/>
</dbReference>
<dbReference type="PROSITE" id="PS50941">
    <property type="entry name" value="CHIT_BIND_I_2"/>
    <property type="match status" value="3"/>
</dbReference>
<dbReference type="SUPFAM" id="SSF88713">
    <property type="entry name" value="Glycoside hydrolase/deacetylase"/>
    <property type="match status" value="1"/>
</dbReference>
<proteinExistence type="predicted"/>
<evidence type="ECO:0008006" key="12">
    <source>
        <dbReference type="Google" id="ProtNLM"/>
    </source>
</evidence>
<evidence type="ECO:0000256" key="1">
    <source>
        <dbReference type="ARBA" id="ARBA00001941"/>
    </source>
</evidence>
<reference evidence="10 11" key="1">
    <citation type="submission" date="2006-10" db="EMBL/GenBank/DDBJ databases">
        <title>The Genome Sequence of Batrachochytrium dendrobatidis JEL423.</title>
        <authorList>
            <consortium name="The Broad Institute Genome Sequencing Platform"/>
            <person name="Birren B."/>
            <person name="Lander E."/>
            <person name="Galagan J."/>
            <person name="Cuomo C."/>
            <person name="Devon K."/>
            <person name="Jaffe D."/>
            <person name="Butler J."/>
            <person name="Alvarez P."/>
            <person name="Gnerre S."/>
            <person name="Grabherr M."/>
            <person name="Kleber M."/>
            <person name="Mauceli E."/>
            <person name="Brockman W."/>
            <person name="Young S."/>
            <person name="LaButti K."/>
            <person name="Sykes S."/>
            <person name="DeCaprio D."/>
            <person name="Crawford M."/>
            <person name="Koehrsen M."/>
            <person name="Engels R."/>
            <person name="Montgomery P."/>
            <person name="Pearson M."/>
            <person name="Howarth C."/>
            <person name="Larson L."/>
            <person name="White J."/>
            <person name="O'Leary S."/>
            <person name="Kodira C."/>
            <person name="Zeng Q."/>
            <person name="Yandava C."/>
            <person name="Alvarado L."/>
            <person name="Longcore J."/>
            <person name="James T."/>
        </authorList>
    </citation>
    <scope>NUCLEOTIDE SEQUENCE [LARGE SCALE GENOMIC DNA]</scope>
    <source>
        <strain evidence="10 11">JEL423</strain>
    </source>
</reference>
<organism evidence="10 11">
    <name type="scientific">Batrachochytrium dendrobatidis (strain JEL423)</name>
    <dbReference type="NCBI Taxonomy" id="403673"/>
    <lineage>
        <taxon>Eukaryota</taxon>
        <taxon>Fungi</taxon>
        <taxon>Fungi incertae sedis</taxon>
        <taxon>Chytridiomycota</taxon>
        <taxon>Chytridiomycota incertae sedis</taxon>
        <taxon>Chytridiomycetes</taxon>
        <taxon>Rhizophydiales</taxon>
        <taxon>Rhizophydiales incertae sedis</taxon>
        <taxon>Batrachochytrium</taxon>
    </lineage>
</organism>
<dbReference type="PROSITE" id="PS51677">
    <property type="entry name" value="NODB"/>
    <property type="match status" value="1"/>
</dbReference>
<dbReference type="Gene3D" id="3.30.60.10">
    <property type="entry name" value="Endochitinase-like"/>
    <property type="match status" value="3"/>
</dbReference>
<dbReference type="GO" id="GO:0046872">
    <property type="term" value="F:metal ion binding"/>
    <property type="evidence" value="ECO:0007669"/>
    <property type="project" value="UniProtKB-KW"/>
</dbReference>
<feature type="disulfide bond" evidence="7">
    <location>
        <begin position="198"/>
        <end position="212"/>
    </location>
</feature>
<dbReference type="GO" id="GO:0016810">
    <property type="term" value="F:hydrolase activity, acting on carbon-nitrogen (but not peptide) bonds"/>
    <property type="evidence" value="ECO:0007669"/>
    <property type="project" value="InterPro"/>
</dbReference>
<feature type="disulfide bond" evidence="7">
    <location>
        <begin position="193"/>
        <end position="205"/>
    </location>
</feature>
<evidence type="ECO:0000256" key="6">
    <source>
        <dbReference type="ARBA" id="ARBA00023277"/>
    </source>
</evidence>
<dbReference type="VEuPathDB" id="FungiDB:BDEG_23733"/>
<evidence type="ECO:0000256" key="3">
    <source>
        <dbReference type="ARBA" id="ARBA00022723"/>
    </source>
</evidence>
<comment type="caution">
    <text evidence="7">Lacks conserved residue(s) required for the propagation of feature annotation.</text>
</comment>
<feature type="domain" description="Chitin-binding type-1" evidence="8">
    <location>
        <begin position="109"/>
        <end position="152"/>
    </location>
</feature>
<dbReference type="SUPFAM" id="SSF57016">
    <property type="entry name" value="Plant lectins/antimicrobial peptides"/>
    <property type="match status" value="3"/>
</dbReference>
<keyword evidence="3" id="KW-0479">Metal-binding</keyword>
<protein>
    <recommendedName>
        <fullName evidence="12">Glycoside hydrolase/deacetylase</fullName>
    </recommendedName>
</protein>
<dbReference type="STRING" id="403673.A0A177WIJ0"/>
<dbReference type="InterPro" id="IPR018371">
    <property type="entry name" value="Chitin-binding_1_CS"/>
</dbReference>
<gene>
    <name evidence="10" type="ORF">BDEG_23733</name>
</gene>
<accession>A0A177WIJ0</accession>
<evidence type="ECO:0000259" key="9">
    <source>
        <dbReference type="PROSITE" id="PS51677"/>
    </source>
</evidence>
<dbReference type="GO" id="GO:0005975">
    <property type="term" value="P:carbohydrate metabolic process"/>
    <property type="evidence" value="ECO:0007669"/>
    <property type="project" value="InterPro"/>
</dbReference>
<dbReference type="PANTHER" id="PTHR46471">
    <property type="entry name" value="CHITIN DEACETYLASE"/>
    <property type="match status" value="1"/>
</dbReference>